<evidence type="ECO:0000313" key="11">
    <source>
        <dbReference type="EMBL" id="KIW48190.1"/>
    </source>
</evidence>
<feature type="domain" description="RRM" evidence="9">
    <location>
        <begin position="742"/>
        <end position="820"/>
    </location>
</feature>
<reference evidence="11 12" key="1">
    <citation type="submission" date="2015-01" db="EMBL/GenBank/DDBJ databases">
        <title>The Genome Sequence of Exophiala oligosperma CBS72588.</title>
        <authorList>
            <consortium name="The Broad Institute Genomics Platform"/>
            <person name="Cuomo C."/>
            <person name="de Hoog S."/>
            <person name="Gorbushina A."/>
            <person name="Stielow B."/>
            <person name="Teixiera M."/>
            <person name="Abouelleil A."/>
            <person name="Chapman S.B."/>
            <person name="Priest M."/>
            <person name="Young S.K."/>
            <person name="Wortman J."/>
            <person name="Nusbaum C."/>
            <person name="Birren B."/>
        </authorList>
    </citation>
    <scope>NUCLEOTIDE SEQUENCE [LARGE SCALE GENOMIC DNA]</scope>
    <source>
        <strain evidence="11 12">CBS 72588</strain>
    </source>
</reference>
<dbReference type="PROSITE" id="PS50850">
    <property type="entry name" value="MFS"/>
    <property type="match status" value="1"/>
</dbReference>
<dbReference type="GO" id="GO:0016020">
    <property type="term" value="C:membrane"/>
    <property type="evidence" value="ECO:0007669"/>
    <property type="project" value="UniProtKB-SubCell"/>
</dbReference>
<dbReference type="InterPro" id="IPR020846">
    <property type="entry name" value="MFS_dom"/>
</dbReference>
<dbReference type="GO" id="GO:0003723">
    <property type="term" value="F:RNA binding"/>
    <property type="evidence" value="ECO:0007669"/>
    <property type="project" value="UniProtKB-UniRule"/>
</dbReference>
<keyword evidence="3 8" id="KW-0812">Transmembrane</keyword>
<keyword evidence="2" id="KW-0813">Transport</keyword>
<dbReference type="SUPFAM" id="SSF54928">
    <property type="entry name" value="RNA-binding domain, RBD"/>
    <property type="match status" value="2"/>
</dbReference>
<feature type="transmembrane region" description="Helical" evidence="8">
    <location>
        <begin position="404"/>
        <end position="424"/>
    </location>
</feature>
<dbReference type="Gene3D" id="1.20.1250.20">
    <property type="entry name" value="MFS general substrate transporter like domains"/>
    <property type="match status" value="1"/>
</dbReference>
<dbReference type="EMBL" id="KN847332">
    <property type="protein sequence ID" value="KIW48190.1"/>
    <property type="molecule type" value="Genomic_DNA"/>
</dbReference>
<dbReference type="VEuPathDB" id="FungiDB:PV06_00803"/>
<keyword evidence="4 8" id="KW-1133">Transmembrane helix</keyword>
<accession>A0A0D2E063</accession>
<evidence type="ECO:0000256" key="8">
    <source>
        <dbReference type="SAM" id="Phobius"/>
    </source>
</evidence>
<feature type="transmembrane region" description="Helical" evidence="8">
    <location>
        <begin position="277"/>
        <end position="301"/>
    </location>
</feature>
<name>A0A0D2E063_9EURO</name>
<dbReference type="InterPro" id="IPR012677">
    <property type="entry name" value="Nucleotide-bd_a/b_plait_sf"/>
</dbReference>
<evidence type="ECO:0000256" key="6">
    <source>
        <dbReference type="PROSITE-ProRule" id="PRU00176"/>
    </source>
</evidence>
<dbReference type="InterPro" id="IPR011701">
    <property type="entry name" value="MFS"/>
</dbReference>
<dbReference type="Pfam" id="PF07690">
    <property type="entry name" value="MFS_1"/>
    <property type="match status" value="1"/>
</dbReference>
<evidence type="ECO:0008006" key="13">
    <source>
        <dbReference type="Google" id="ProtNLM"/>
    </source>
</evidence>
<dbReference type="PANTHER" id="PTHR43791:SF55">
    <property type="entry name" value="TRANSPORTER, PUTATIVE (AFU_ORTHOLOGUE AFUA_6G01820)-RELATED"/>
    <property type="match status" value="1"/>
</dbReference>
<evidence type="ECO:0000256" key="3">
    <source>
        <dbReference type="ARBA" id="ARBA00022692"/>
    </source>
</evidence>
<dbReference type="GO" id="GO:0022857">
    <property type="term" value="F:transmembrane transporter activity"/>
    <property type="evidence" value="ECO:0007669"/>
    <property type="project" value="InterPro"/>
</dbReference>
<keyword evidence="5 8" id="KW-0472">Membrane</keyword>
<evidence type="ECO:0000256" key="4">
    <source>
        <dbReference type="ARBA" id="ARBA00022989"/>
    </source>
</evidence>
<feature type="transmembrane region" description="Helical" evidence="8">
    <location>
        <begin position="372"/>
        <end position="392"/>
    </location>
</feature>
<feature type="transmembrane region" description="Helical" evidence="8">
    <location>
        <begin position="87"/>
        <end position="108"/>
    </location>
</feature>
<dbReference type="SMART" id="SM00360">
    <property type="entry name" value="RRM"/>
    <property type="match status" value="2"/>
</dbReference>
<dbReference type="InterPro" id="IPR035979">
    <property type="entry name" value="RBD_domain_sf"/>
</dbReference>
<proteinExistence type="predicted"/>
<dbReference type="GeneID" id="27352877"/>
<feature type="transmembrane region" description="Helical" evidence="8">
    <location>
        <begin position="178"/>
        <end position="198"/>
    </location>
</feature>
<feature type="transmembrane region" description="Helical" evidence="8">
    <location>
        <begin position="120"/>
        <end position="140"/>
    </location>
</feature>
<feature type="transmembrane region" description="Helical" evidence="8">
    <location>
        <begin position="146"/>
        <end position="166"/>
    </location>
</feature>
<dbReference type="OrthoDB" id="6730379at2759"/>
<gene>
    <name evidence="11" type="ORF">PV06_00803</name>
</gene>
<evidence type="ECO:0000313" key="12">
    <source>
        <dbReference type="Proteomes" id="UP000053342"/>
    </source>
</evidence>
<feature type="region of interest" description="Disordered" evidence="7">
    <location>
        <begin position="819"/>
        <end position="842"/>
    </location>
</feature>
<dbReference type="Pfam" id="PF00076">
    <property type="entry name" value="RRM_1"/>
    <property type="match status" value="2"/>
</dbReference>
<dbReference type="PANTHER" id="PTHR43791">
    <property type="entry name" value="PERMEASE-RELATED"/>
    <property type="match status" value="1"/>
</dbReference>
<feature type="transmembrane region" description="Helical" evidence="8">
    <location>
        <begin position="210"/>
        <end position="229"/>
    </location>
</feature>
<evidence type="ECO:0000259" key="9">
    <source>
        <dbReference type="PROSITE" id="PS50102"/>
    </source>
</evidence>
<evidence type="ECO:0000256" key="2">
    <source>
        <dbReference type="ARBA" id="ARBA00022448"/>
    </source>
</evidence>
<keyword evidence="12" id="KW-1185">Reference proteome</keyword>
<feature type="region of interest" description="Disordered" evidence="7">
    <location>
        <begin position="530"/>
        <end position="633"/>
    </location>
</feature>
<dbReference type="HOGENOM" id="CLU_015640_0_0_1"/>
<feature type="transmembrane region" description="Helical" evidence="8">
    <location>
        <begin position="342"/>
        <end position="360"/>
    </location>
</feature>
<protein>
    <recommendedName>
        <fullName evidence="13">Major facilitator superfamily (MFS) profile domain-containing protein</fullName>
    </recommendedName>
</protein>
<evidence type="ECO:0000259" key="10">
    <source>
        <dbReference type="PROSITE" id="PS50850"/>
    </source>
</evidence>
<organism evidence="11 12">
    <name type="scientific">Exophiala oligosperma</name>
    <dbReference type="NCBI Taxonomy" id="215243"/>
    <lineage>
        <taxon>Eukaryota</taxon>
        <taxon>Fungi</taxon>
        <taxon>Dikarya</taxon>
        <taxon>Ascomycota</taxon>
        <taxon>Pezizomycotina</taxon>
        <taxon>Eurotiomycetes</taxon>
        <taxon>Chaetothyriomycetidae</taxon>
        <taxon>Chaetothyriales</taxon>
        <taxon>Herpotrichiellaceae</taxon>
        <taxon>Exophiala</taxon>
    </lineage>
</organism>
<feature type="compositionally biased region" description="Polar residues" evidence="7">
    <location>
        <begin position="530"/>
        <end position="542"/>
    </location>
</feature>
<dbReference type="CDD" id="cd00590">
    <property type="entry name" value="RRM_SF"/>
    <property type="match status" value="1"/>
</dbReference>
<feature type="compositionally biased region" description="Basic and acidic residues" evidence="7">
    <location>
        <begin position="546"/>
        <end position="557"/>
    </location>
</feature>
<dbReference type="InterPro" id="IPR000504">
    <property type="entry name" value="RRM_dom"/>
</dbReference>
<dbReference type="AlphaFoldDB" id="A0A0D2E063"/>
<dbReference type="InterPro" id="IPR036259">
    <property type="entry name" value="MFS_trans_sf"/>
</dbReference>
<feature type="transmembrane region" description="Helical" evidence="8">
    <location>
        <begin position="313"/>
        <end position="335"/>
    </location>
</feature>
<dbReference type="Proteomes" id="UP000053342">
    <property type="component" value="Unassembled WGS sequence"/>
</dbReference>
<feature type="domain" description="Major facilitator superfamily (MFS) profile" evidence="10">
    <location>
        <begin position="37"/>
        <end position="463"/>
    </location>
</feature>
<dbReference type="RefSeq" id="XP_016268406.1">
    <property type="nucleotide sequence ID" value="XM_016401353.1"/>
</dbReference>
<feature type="domain" description="RRM" evidence="9">
    <location>
        <begin position="643"/>
        <end position="720"/>
    </location>
</feature>
<evidence type="ECO:0000256" key="7">
    <source>
        <dbReference type="SAM" id="MobiDB-lite"/>
    </source>
</evidence>
<feature type="transmembrane region" description="Helical" evidence="8">
    <location>
        <begin position="436"/>
        <end position="458"/>
    </location>
</feature>
<comment type="subcellular location">
    <subcellularLocation>
        <location evidence="1">Membrane</location>
        <topology evidence="1">Multi-pass membrane protein</topology>
    </subcellularLocation>
</comment>
<evidence type="ECO:0000256" key="5">
    <source>
        <dbReference type="ARBA" id="ARBA00023136"/>
    </source>
</evidence>
<sequence length="842" mass="92843">MRKPGEKDIAASVVPEYAQAWDKTVERRVVRKIDLFVIPLMWIGYGLVYYDKAILGGATVFGMSTDLKLKVITDSTTTPPKVSTTRLSWATSLFYFGMLAGVGPLTYLFQRFHLGRTIGLAVIAWGAIAMSTAGVTTYEGLWAQRFFLGFAESIMPTAFMVIVSGYYTQSEQTFRQCLWYSATGGWTILGAIINYGFAHITSGRLAKWQYLYLMAGALTVVYGIVFLFFPNSPAQAWWFTEEEKPVAIERLRMSQLGVRCQKIKWSQFREALLDPKVWIIAIMMGAAYSVNGAVSGFGPLIVSTFGWSAYDSLLWQMPLGGVCTVGILLVGYLSLKVPNIRLIMLIACCLPVIAGCAMIWKSSWYEHAATPIAGYTIIGFFAPVTSLIVSMGMSNVAGNTKKSFMAAAIFVFYTVGNISGPFFIRSETVSQHYPRLWEGIIGCYVLVVVLAVVLYVMLRAENRRRDGLNLEEKEAEKVAFDDLTDMENLHFRYVFALRRSASRLLSARPSTLVSASRTYSSLGASPLRISRQTPSFQSQRRWASTEGEKTKEPERAAEPANATEATEEALPAAETNEQSTSATQATSSHAAPPIAETANATEATEEALPAAETNETLRAKPSREAANSGVSGVGVDGLFERKKTLYIGNLFFDVTEADLVKEFARFGPVAKCKVVRDARGLSKGFAYVDFSTQEAADAALENLNMQLFEGRRITVQYAARPTNSADNESRNRPNVAKNPPSRTLFIGNMSFEMTDRDLSNLFRGIKNVIDVRVAIDRRTGQPRGFAHADFIDVKSAMDAMKALAGKEIYGRRLRVDYSYSSASRAPRNEPEDSAPAPESGLQ</sequence>
<feature type="compositionally biased region" description="Low complexity" evidence="7">
    <location>
        <begin position="558"/>
        <end position="614"/>
    </location>
</feature>
<dbReference type="PROSITE" id="PS50102">
    <property type="entry name" value="RRM"/>
    <property type="match status" value="2"/>
</dbReference>
<dbReference type="SUPFAM" id="SSF103473">
    <property type="entry name" value="MFS general substrate transporter"/>
    <property type="match status" value="1"/>
</dbReference>
<feature type="transmembrane region" description="Helical" evidence="8">
    <location>
        <begin position="33"/>
        <end position="50"/>
    </location>
</feature>
<dbReference type="Gene3D" id="3.30.70.330">
    <property type="match status" value="2"/>
</dbReference>
<keyword evidence="6" id="KW-0694">RNA-binding</keyword>
<evidence type="ECO:0000256" key="1">
    <source>
        <dbReference type="ARBA" id="ARBA00004141"/>
    </source>
</evidence>
<feature type="region of interest" description="Disordered" evidence="7">
    <location>
        <begin position="721"/>
        <end position="740"/>
    </location>
</feature>